<sequence>MIADTFKLLGNTGYGKTLTNKESHMDVFYVDYEKAAELGLSPYIKKIKCITEKCYEVHMRKKEIVLDLPIVVGLSVYNWAKTLIAISPKLRSTIRALW</sequence>
<accession>A0A915HZS6</accession>
<organism evidence="1 2">
    <name type="scientific">Romanomermis culicivorax</name>
    <name type="common">Nematode worm</name>
    <dbReference type="NCBI Taxonomy" id="13658"/>
    <lineage>
        <taxon>Eukaryota</taxon>
        <taxon>Metazoa</taxon>
        <taxon>Ecdysozoa</taxon>
        <taxon>Nematoda</taxon>
        <taxon>Enoplea</taxon>
        <taxon>Dorylaimia</taxon>
        <taxon>Mermithida</taxon>
        <taxon>Mermithoidea</taxon>
        <taxon>Mermithidae</taxon>
        <taxon>Romanomermis</taxon>
    </lineage>
</organism>
<reference evidence="2" key="1">
    <citation type="submission" date="2022-11" db="UniProtKB">
        <authorList>
            <consortium name="WormBaseParasite"/>
        </authorList>
    </citation>
    <scope>IDENTIFICATION</scope>
</reference>
<keyword evidence="1" id="KW-1185">Reference proteome</keyword>
<dbReference type="Proteomes" id="UP000887565">
    <property type="component" value="Unplaced"/>
</dbReference>
<dbReference type="WBParaSite" id="nRc.2.0.1.t06761-RA">
    <property type="protein sequence ID" value="nRc.2.0.1.t06761-RA"/>
    <property type="gene ID" value="nRc.2.0.1.g06761"/>
</dbReference>
<proteinExistence type="predicted"/>
<name>A0A915HZS6_ROMCU</name>
<evidence type="ECO:0000313" key="1">
    <source>
        <dbReference type="Proteomes" id="UP000887565"/>
    </source>
</evidence>
<dbReference type="AlphaFoldDB" id="A0A915HZS6"/>
<protein>
    <submittedName>
        <fullName evidence="2">Uncharacterized protein</fullName>
    </submittedName>
</protein>
<evidence type="ECO:0000313" key="2">
    <source>
        <dbReference type="WBParaSite" id="nRc.2.0.1.t06761-RA"/>
    </source>
</evidence>